<dbReference type="EMBL" id="QNUL01000009">
    <property type="protein sequence ID" value="REA60949.1"/>
    <property type="molecule type" value="Genomic_DNA"/>
</dbReference>
<dbReference type="PANTHER" id="PTHR43214:SF43">
    <property type="entry name" value="TWO-COMPONENT RESPONSE REGULATOR"/>
    <property type="match status" value="1"/>
</dbReference>
<dbReference type="InterPro" id="IPR000792">
    <property type="entry name" value="Tscrpt_reg_LuxR_C"/>
</dbReference>
<dbReference type="Pfam" id="PF00196">
    <property type="entry name" value="GerE"/>
    <property type="match status" value="1"/>
</dbReference>
<accession>A0A3D8YB12</accession>
<evidence type="ECO:0000313" key="3">
    <source>
        <dbReference type="EMBL" id="REA60949.1"/>
    </source>
</evidence>
<dbReference type="InterPro" id="IPR016032">
    <property type="entry name" value="Sig_transdc_resp-reg_C-effctor"/>
</dbReference>
<protein>
    <recommendedName>
        <fullName evidence="2">HTH luxR-type domain-containing protein</fullName>
    </recommendedName>
</protein>
<dbReference type="SUPFAM" id="SSF46894">
    <property type="entry name" value="C-terminal effector domain of the bipartite response regulators"/>
    <property type="match status" value="1"/>
</dbReference>
<reference evidence="3 4" key="1">
    <citation type="submission" date="2018-07" db="EMBL/GenBank/DDBJ databases">
        <title>Dyadobacter roseus sp. nov., isolated from rose rhizosphere soil.</title>
        <authorList>
            <person name="Chen L."/>
        </authorList>
    </citation>
    <scope>NUCLEOTIDE SEQUENCE [LARGE SCALE GENOMIC DNA]</scope>
    <source>
        <strain evidence="3 4">RS19</strain>
    </source>
</reference>
<feature type="domain" description="HTH luxR-type" evidence="2">
    <location>
        <begin position="147"/>
        <end position="212"/>
    </location>
</feature>
<keyword evidence="4" id="KW-1185">Reference proteome</keyword>
<dbReference type="SMART" id="SM00421">
    <property type="entry name" value="HTH_LUXR"/>
    <property type="match status" value="1"/>
</dbReference>
<dbReference type="InterPro" id="IPR039420">
    <property type="entry name" value="WalR-like"/>
</dbReference>
<dbReference type="GO" id="GO:0003677">
    <property type="term" value="F:DNA binding"/>
    <property type="evidence" value="ECO:0007669"/>
    <property type="project" value="UniProtKB-KW"/>
</dbReference>
<gene>
    <name evidence="3" type="ORF">DSL64_13725</name>
</gene>
<comment type="caution">
    <text evidence="3">The sequence shown here is derived from an EMBL/GenBank/DDBJ whole genome shotgun (WGS) entry which is preliminary data.</text>
</comment>
<dbReference type="CDD" id="cd06170">
    <property type="entry name" value="LuxR_C_like"/>
    <property type="match status" value="1"/>
</dbReference>
<dbReference type="PROSITE" id="PS50043">
    <property type="entry name" value="HTH_LUXR_2"/>
    <property type="match status" value="1"/>
</dbReference>
<evidence type="ECO:0000259" key="2">
    <source>
        <dbReference type="PROSITE" id="PS50043"/>
    </source>
</evidence>
<dbReference type="RefSeq" id="WP_115831470.1">
    <property type="nucleotide sequence ID" value="NZ_QNUL01000009.1"/>
</dbReference>
<dbReference type="SUPFAM" id="SSF52172">
    <property type="entry name" value="CheY-like"/>
    <property type="match status" value="1"/>
</dbReference>
<dbReference type="GO" id="GO:0006355">
    <property type="term" value="P:regulation of DNA-templated transcription"/>
    <property type="evidence" value="ECO:0007669"/>
    <property type="project" value="InterPro"/>
</dbReference>
<dbReference type="Gene3D" id="3.40.50.2300">
    <property type="match status" value="1"/>
</dbReference>
<dbReference type="PANTHER" id="PTHR43214">
    <property type="entry name" value="TWO-COMPONENT RESPONSE REGULATOR"/>
    <property type="match status" value="1"/>
</dbReference>
<dbReference type="OrthoDB" id="1013073at2"/>
<dbReference type="AlphaFoldDB" id="A0A3D8YB12"/>
<name>A0A3D8YB12_9BACT</name>
<organism evidence="3 4">
    <name type="scientific">Dyadobacter luteus</name>
    <dbReference type="NCBI Taxonomy" id="2259619"/>
    <lineage>
        <taxon>Bacteria</taxon>
        <taxon>Pseudomonadati</taxon>
        <taxon>Bacteroidota</taxon>
        <taxon>Cytophagia</taxon>
        <taxon>Cytophagales</taxon>
        <taxon>Spirosomataceae</taxon>
        <taxon>Dyadobacter</taxon>
    </lineage>
</organism>
<dbReference type="Proteomes" id="UP000256373">
    <property type="component" value="Unassembled WGS sequence"/>
</dbReference>
<proteinExistence type="predicted"/>
<evidence type="ECO:0000256" key="1">
    <source>
        <dbReference type="ARBA" id="ARBA00023125"/>
    </source>
</evidence>
<dbReference type="PRINTS" id="PR00038">
    <property type="entry name" value="HTHLUXR"/>
</dbReference>
<dbReference type="PROSITE" id="PS00622">
    <property type="entry name" value="HTH_LUXR_1"/>
    <property type="match status" value="1"/>
</dbReference>
<sequence>MKSIVLIDSYPMVRDGFSLLLKENLSDEFDVRTADCVEHLKLPEPGKAPDVIMLGWNGQDIMKIYREARICSERYSHAKTVVYGDQFNYKELVDLVQLGVSGFVLKSCDTAQIFTCIRDIQIKDRFFCSELLSVILANLTLPNRQPLIKAKHPLSAREREIADYLVQGMKTSDIAQHLGRKSTTISSIKGNLFRKMNVNNVMALNDALVRMNQ</sequence>
<dbReference type="InterPro" id="IPR011006">
    <property type="entry name" value="CheY-like_superfamily"/>
</dbReference>
<keyword evidence="1" id="KW-0238">DNA-binding</keyword>
<evidence type="ECO:0000313" key="4">
    <source>
        <dbReference type="Proteomes" id="UP000256373"/>
    </source>
</evidence>